<organism evidence="2 3">
    <name type="scientific">Nephila pilipes</name>
    <name type="common">Giant wood spider</name>
    <name type="synonym">Nephila maculata</name>
    <dbReference type="NCBI Taxonomy" id="299642"/>
    <lineage>
        <taxon>Eukaryota</taxon>
        <taxon>Metazoa</taxon>
        <taxon>Ecdysozoa</taxon>
        <taxon>Arthropoda</taxon>
        <taxon>Chelicerata</taxon>
        <taxon>Arachnida</taxon>
        <taxon>Araneae</taxon>
        <taxon>Araneomorphae</taxon>
        <taxon>Entelegynae</taxon>
        <taxon>Araneoidea</taxon>
        <taxon>Nephilidae</taxon>
        <taxon>Nephila</taxon>
    </lineage>
</organism>
<accession>A0A8X6QIU4</accession>
<evidence type="ECO:0000313" key="2">
    <source>
        <dbReference type="EMBL" id="GFU16786.1"/>
    </source>
</evidence>
<evidence type="ECO:0000256" key="1">
    <source>
        <dbReference type="SAM" id="SignalP"/>
    </source>
</evidence>
<evidence type="ECO:0000313" key="3">
    <source>
        <dbReference type="Proteomes" id="UP000887013"/>
    </source>
</evidence>
<sequence>MISSCNIVLHLKWITILSLLICVKDVGADGLLEGTLDGLLGPNGIVNGVLEGIPNLVGVVVNIVGAKLDDGKSGKYLHKSNIGIPQNDKLVDKCEIEINR</sequence>
<feature type="chain" id="PRO_5036455495" evidence="1">
    <location>
        <begin position="29"/>
        <end position="100"/>
    </location>
</feature>
<comment type="caution">
    <text evidence="2">The sequence shown here is derived from an EMBL/GenBank/DDBJ whole genome shotgun (WGS) entry which is preliminary data.</text>
</comment>
<reference evidence="2" key="1">
    <citation type="submission" date="2020-08" db="EMBL/GenBank/DDBJ databases">
        <title>Multicomponent nature underlies the extraordinary mechanical properties of spider dragline silk.</title>
        <authorList>
            <person name="Kono N."/>
            <person name="Nakamura H."/>
            <person name="Mori M."/>
            <person name="Yoshida Y."/>
            <person name="Ohtoshi R."/>
            <person name="Malay A.D."/>
            <person name="Moran D.A.P."/>
            <person name="Tomita M."/>
            <person name="Numata K."/>
            <person name="Arakawa K."/>
        </authorList>
    </citation>
    <scope>NUCLEOTIDE SEQUENCE</scope>
</reference>
<dbReference type="EMBL" id="BMAW01126433">
    <property type="protein sequence ID" value="GFU16786.1"/>
    <property type="molecule type" value="Genomic_DNA"/>
</dbReference>
<protein>
    <submittedName>
        <fullName evidence="2">Uncharacterized protein</fullName>
    </submittedName>
</protein>
<proteinExistence type="predicted"/>
<feature type="signal peptide" evidence="1">
    <location>
        <begin position="1"/>
        <end position="28"/>
    </location>
</feature>
<name>A0A8X6QIU4_NEPPI</name>
<dbReference type="Proteomes" id="UP000887013">
    <property type="component" value="Unassembled WGS sequence"/>
</dbReference>
<keyword evidence="3" id="KW-1185">Reference proteome</keyword>
<keyword evidence="1" id="KW-0732">Signal</keyword>
<gene>
    <name evidence="2" type="ORF">NPIL_675151</name>
</gene>
<dbReference type="AlphaFoldDB" id="A0A8X6QIU4"/>